<feature type="compositionally biased region" description="Polar residues" evidence="1">
    <location>
        <begin position="419"/>
        <end position="429"/>
    </location>
</feature>
<dbReference type="Proteomes" id="UP001221142">
    <property type="component" value="Unassembled WGS sequence"/>
</dbReference>
<feature type="compositionally biased region" description="Pro residues" evidence="1">
    <location>
        <begin position="169"/>
        <end position="179"/>
    </location>
</feature>
<feature type="compositionally biased region" description="Low complexity" evidence="1">
    <location>
        <begin position="155"/>
        <end position="164"/>
    </location>
</feature>
<proteinExistence type="predicted"/>
<feature type="compositionally biased region" description="Low complexity" evidence="1">
    <location>
        <begin position="288"/>
        <end position="303"/>
    </location>
</feature>
<evidence type="ECO:0000313" key="3">
    <source>
        <dbReference type="Proteomes" id="UP001221142"/>
    </source>
</evidence>
<feature type="region of interest" description="Disordered" evidence="1">
    <location>
        <begin position="138"/>
        <end position="314"/>
    </location>
</feature>
<protein>
    <submittedName>
        <fullName evidence="2">Uncharacterized protein</fullName>
    </submittedName>
</protein>
<reference evidence="2" key="1">
    <citation type="submission" date="2023-03" db="EMBL/GenBank/DDBJ databases">
        <title>Massive genome expansion in bonnet fungi (Mycena s.s.) driven by repeated elements and novel gene families across ecological guilds.</title>
        <authorList>
            <consortium name="Lawrence Berkeley National Laboratory"/>
            <person name="Harder C.B."/>
            <person name="Miyauchi S."/>
            <person name="Viragh M."/>
            <person name="Kuo A."/>
            <person name="Thoen E."/>
            <person name="Andreopoulos B."/>
            <person name="Lu D."/>
            <person name="Skrede I."/>
            <person name="Drula E."/>
            <person name="Henrissat B."/>
            <person name="Morin E."/>
            <person name="Kohler A."/>
            <person name="Barry K."/>
            <person name="LaButti K."/>
            <person name="Morin E."/>
            <person name="Salamov A."/>
            <person name="Lipzen A."/>
            <person name="Mereny Z."/>
            <person name="Hegedus B."/>
            <person name="Baldrian P."/>
            <person name="Stursova M."/>
            <person name="Weitz H."/>
            <person name="Taylor A."/>
            <person name="Grigoriev I.V."/>
            <person name="Nagy L.G."/>
            <person name="Martin F."/>
            <person name="Kauserud H."/>
        </authorList>
    </citation>
    <scope>NUCLEOTIDE SEQUENCE</scope>
    <source>
        <strain evidence="2">9284</strain>
    </source>
</reference>
<feature type="compositionally biased region" description="Basic and acidic residues" evidence="1">
    <location>
        <begin position="212"/>
        <end position="223"/>
    </location>
</feature>
<organism evidence="2 3">
    <name type="scientific">Roridomyces roridus</name>
    <dbReference type="NCBI Taxonomy" id="1738132"/>
    <lineage>
        <taxon>Eukaryota</taxon>
        <taxon>Fungi</taxon>
        <taxon>Dikarya</taxon>
        <taxon>Basidiomycota</taxon>
        <taxon>Agaricomycotina</taxon>
        <taxon>Agaricomycetes</taxon>
        <taxon>Agaricomycetidae</taxon>
        <taxon>Agaricales</taxon>
        <taxon>Marasmiineae</taxon>
        <taxon>Mycenaceae</taxon>
        <taxon>Roridomyces</taxon>
    </lineage>
</organism>
<evidence type="ECO:0000256" key="1">
    <source>
        <dbReference type="SAM" id="MobiDB-lite"/>
    </source>
</evidence>
<sequence>MPSRAYSYPQPPSGFPQLPFNGPPPKPANLQVNSQDWQNGRWVMNPAFNASQWSLSSSQSWIPGRAWHQQRQQEWQAQQRQMAAAANYNPYKRQPRPPSAEYLATKLSDNPLGLTNMIPREELYGPSTEEGMTVATPWVWNPRGLESDETEQSPDTRNNTNANARRPEPPPPASAPPTVRPSESQSRHSQHREMSDPSPQSTQRRNTMPTRHSSEPPAERRMSSDSLPALNRPLDRPRQYQREGSYQPETFTSTRDLQPTFSSNIVRTPQHYKTHSQLASRMEHLSTHSHSNSAASSQSNGLSRHSSLPAPLDSSTSSLALTGVANLVEEPTSMLSPLVIPAQHTHKPSTRPLGRHSSVPVVGASPLSAIPEGPAADGAARRHSPSRHHSRHTSPATSGSGHILTPPRSNPLPDPPQELTRNPNFTLPVQRTPPASYRIALRKGMWNRRGDHLTVDGFVVYAPVDRAYPDELRDYPAEAVGYRDHLGSQIPYLDRPELPESLPRFGQPPRQPYEKVRFCSACHRLSY</sequence>
<feature type="compositionally biased region" description="Polar residues" evidence="1">
    <location>
        <begin position="242"/>
        <end position="267"/>
    </location>
</feature>
<feature type="compositionally biased region" description="Basic residues" evidence="1">
    <location>
        <begin position="381"/>
        <end position="392"/>
    </location>
</feature>
<comment type="caution">
    <text evidence="2">The sequence shown here is derived from an EMBL/GenBank/DDBJ whole genome shotgun (WGS) entry which is preliminary data.</text>
</comment>
<accession>A0AAD7C457</accession>
<name>A0AAD7C457_9AGAR</name>
<feature type="compositionally biased region" description="Polar residues" evidence="1">
    <location>
        <begin position="197"/>
        <end position="211"/>
    </location>
</feature>
<feature type="region of interest" description="Disordered" evidence="1">
    <location>
        <begin position="344"/>
        <end position="431"/>
    </location>
</feature>
<gene>
    <name evidence="2" type="ORF">FB45DRAFT_742081</name>
</gene>
<keyword evidence="3" id="KW-1185">Reference proteome</keyword>
<feature type="region of interest" description="Disordered" evidence="1">
    <location>
        <begin position="1"/>
        <end position="32"/>
    </location>
</feature>
<dbReference type="EMBL" id="JARKIF010000006">
    <property type="protein sequence ID" value="KAJ7637059.1"/>
    <property type="molecule type" value="Genomic_DNA"/>
</dbReference>
<evidence type="ECO:0000313" key="2">
    <source>
        <dbReference type="EMBL" id="KAJ7637059.1"/>
    </source>
</evidence>
<dbReference type="AlphaFoldDB" id="A0AAD7C457"/>